<sequence length="396" mass="45865">MKKQYLKSIFLLGILCTVLSCGENARQADGLSDKTHIINIPEDLSNISHLDSVFSDITFIPLETREECLISYISTIKIADSLIYINNNRKQLLVFEKNGKFKYQIGNQGEGPGEYLEINDYIINKDNIELLDFKKILTYSLTGEYLETKNFDLLNDTVYCNAEGFCHSPLGGYYFWGGTSGIKNYNSEQIRYMMYHVDNNINITKGYFPIEHGTGTAHTRFKSYKDTIIIDPYLKEYNIYQIDDKGTLSSRYFFNFGKNAYTQKLPVGRNKGKHETYEDFSKYVISCEDFQETEKWLHISFAHENKAYSALFNKGTQKCYLLSAANPHLKTDELRFWGAYASWGEQLIMPIEASWLQIELARISPEYINKLNIGHYKSMDEFNNPILVLYKLKESI</sequence>
<evidence type="ECO:0000313" key="1">
    <source>
        <dbReference type="EMBL" id="EKN13061.1"/>
    </source>
</evidence>
<organism evidence="1 2">
    <name type="scientific">Parabacteroides goldsteinii CL02T12C30</name>
    <dbReference type="NCBI Taxonomy" id="999418"/>
    <lineage>
        <taxon>Bacteria</taxon>
        <taxon>Pseudomonadati</taxon>
        <taxon>Bacteroidota</taxon>
        <taxon>Bacteroidia</taxon>
        <taxon>Bacteroidales</taxon>
        <taxon>Tannerellaceae</taxon>
        <taxon>Parabacteroides</taxon>
    </lineage>
</organism>
<dbReference type="HOGENOM" id="CLU_726939_0_0_10"/>
<comment type="caution">
    <text evidence="1">The sequence shown here is derived from an EMBL/GenBank/DDBJ whole genome shotgun (WGS) entry which is preliminary data.</text>
</comment>
<proteinExistence type="predicted"/>
<evidence type="ECO:0008006" key="3">
    <source>
        <dbReference type="Google" id="ProtNLM"/>
    </source>
</evidence>
<name>K5ZNF5_9BACT</name>
<evidence type="ECO:0000313" key="2">
    <source>
        <dbReference type="Proteomes" id="UP000006330"/>
    </source>
</evidence>
<gene>
    <name evidence="1" type="ORF">HMPREF1076_03125</name>
</gene>
<dbReference type="AlphaFoldDB" id="K5ZNF5"/>
<dbReference type="OrthoDB" id="1096118at2"/>
<dbReference type="EMBL" id="AGZO01000021">
    <property type="protein sequence ID" value="EKN13061.1"/>
    <property type="molecule type" value="Genomic_DNA"/>
</dbReference>
<dbReference type="PATRIC" id="fig|999418.3.peg.3186"/>
<dbReference type="PROSITE" id="PS51257">
    <property type="entry name" value="PROKAR_LIPOPROTEIN"/>
    <property type="match status" value="1"/>
</dbReference>
<accession>K5ZNF5</accession>
<dbReference type="Proteomes" id="UP000006330">
    <property type="component" value="Unassembled WGS sequence"/>
</dbReference>
<reference evidence="1 2" key="1">
    <citation type="submission" date="2012-02" db="EMBL/GenBank/DDBJ databases">
        <title>The Genome Sequence of Parabacteroides goldsteinii CL02T12C30.</title>
        <authorList>
            <consortium name="The Broad Institute Genome Sequencing Platform"/>
            <person name="Earl A."/>
            <person name="Ward D."/>
            <person name="Feldgarden M."/>
            <person name="Gevers D."/>
            <person name="Zitomersky N.L."/>
            <person name="Coyne M.J."/>
            <person name="Comstock L.E."/>
            <person name="Young S.K."/>
            <person name="Zeng Q."/>
            <person name="Gargeya S."/>
            <person name="Fitzgerald M."/>
            <person name="Haas B."/>
            <person name="Abouelleil A."/>
            <person name="Alvarado L."/>
            <person name="Arachchi H.M."/>
            <person name="Berlin A."/>
            <person name="Chapman S.B."/>
            <person name="Gearin G."/>
            <person name="Goldberg J."/>
            <person name="Griggs A."/>
            <person name="Gujja S."/>
            <person name="Hansen M."/>
            <person name="Heiman D."/>
            <person name="Howarth C."/>
            <person name="Larimer J."/>
            <person name="Lui A."/>
            <person name="MacDonald P.J.P."/>
            <person name="McCowen C."/>
            <person name="Montmayeur A."/>
            <person name="Murphy C."/>
            <person name="Neiman D."/>
            <person name="Pearson M."/>
            <person name="Priest M."/>
            <person name="Roberts A."/>
            <person name="Saif S."/>
            <person name="Shea T."/>
            <person name="Sisk P."/>
            <person name="Stolte C."/>
            <person name="Sykes S."/>
            <person name="Wortman J."/>
            <person name="Nusbaum C."/>
            <person name="Birren B."/>
        </authorList>
    </citation>
    <scope>NUCLEOTIDE SEQUENCE [LARGE SCALE GENOMIC DNA]</scope>
    <source>
        <strain evidence="1 2">CL02T12C30</strain>
    </source>
</reference>
<protein>
    <recommendedName>
        <fullName evidence="3">6-bladed beta-propeller</fullName>
    </recommendedName>
</protein>
<dbReference type="Pfam" id="PF17170">
    <property type="entry name" value="DUF5128"/>
    <property type="match status" value="1"/>
</dbReference>
<dbReference type="RefSeq" id="WP_007655601.1">
    <property type="nucleotide sequence ID" value="NZ_JH976473.1"/>
</dbReference>